<dbReference type="EMBL" id="QWLN02003306">
    <property type="protein sequence ID" value="TEA40142.1"/>
    <property type="molecule type" value="Genomic_DNA"/>
</dbReference>
<reference evidence="2 3" key="1">
    <citation type="journal article" date="2018" name="Genomics">
        <title>Molecular footprints of inshore aquatic adaptation in Indo-Pacific humpback dolphin (Sousa chinensis).</title>
        <authorList>
            <person name="Ming Y."/>
            <person name="Jian J."/>
            <person name="Yu F."/>
            <person name="Yu X."/>
            <person name="Wang J."/>
            <person name="Liu W."/>
        </authorList>
    </citation>
    <scope>NUCLEOTIDE SEQUENCE [LARGE SCALE GENOMIC DNA]</scope>
    <source>
        <strain evidence="2">MY-2018</strain>
        <tissue evidence="2">Skin</tissue>
    </source>
</reference>
<keyword evidence="3" id="KW-1185">Reference proteome</keyword>
<protein>
    <recommendedName>
        <fullName evidence="1">BACK domain-containing protein</fullName>
    </recommendedName>
</protein>
<dbReference type="AlphaFoldDB" id="A0A484GWL8"/>
<feature type="non-terminal residue" evidence="2">
    <location>
        <position position="1"/>
    </location>
</feature>
<organism evidence="2 3">
    <name type="scientific">Sousa chinensis</name>
    <name type="common">Indo-pacific humpbacked dolphin</name>
    <name type="synonym">Steno chinensis</name>
    <dbReference type="NCBI Taxonomy" id="103600"/>
    <lineage>
        <taxon>Eukaryota</taxon>
        <taxon>Metazoa</taxon>
        <taxon>Chordata</taxon>
        <taxon>Craniata</taxon>
        <taxon>Vertebrata</taxon>
        <taxon>Euteleostomi</taxon>
        <taxon>Mammalia</taxon>
        <taxon>Eutheria</taxon>
        <taxon>Laurasiatheria</taxon>
        <taxon>Artiodactyla</taxon>
        <taxon>Whippomorpha</taxon>
        <taxon>Cetacea</taxon>
        <taxon>Odontoceti</taxon>
        <taxon>Delphinidae</taxon>
        <taxon>Sousa</taxon>
    </lineage>
</organism>
<dbReference type="Pfam" id="PF07707">
    <property type="entry name" value="BACK"/>
    <property type="match status" value="1"/>
</dbReference>
<feature type="domain" description="BACK" evidence="1">
    <location>
        <begin position="15"/>
        <end position="55"/>
    </location>
</feature>
<dbReference type="Proteomes" id="UP000295264">
    <property type="component" value="Unassembled WGS sequence"/>
</dbReference>
<accession>A0A484GWL8</accession>
<feature type="non-terminal residue" evidence="2">
    <location>
        <position position="57"/>
    </location>
</feature>
<proteinExistence type="predicted"/>
<gene>
    <name evidence="2" type="ORF">DBR06_SOUSAS8210072</name>
</gene>
<evidence type="ECO:0000259" key="1">
    <source>
        <dbReference type="Pfam" id="PF07707"/>
    </source>
</evidence>
<dbReference type="InterPro" id="IPR011705">
    <property type="entry name" value="BACK"/>
</dbReference>
<sequence>QVRVGYHQKASMQPPPDLLIGTLISDNLPVENEETVCQAAELWLELNTESPSRYFST</sequence>
<name>A0A484GWL8_SOUCH</name>
<evidence type="ECO:0000313" key="2">
    <source>
        <dbReference type="EMBL" id="TEA40142.1"/>
    </source>
</evidence>
<evidence type="ECO:0000313" key="3">
    <source>
        <dbReference type="Proteomes" id="UP000295264"/>
    </source>
</evidence>
<comment type="caution">
    <text evidence="2">The sequence shown here is derived from an EMBL/GenBank/DDBJ whole genome shotgun (WGS) entry which is preliminary data.</text>
</comment>